<sequence length="192" mass="22372">MQWIKQKHKDKRYGEKEQTQTIYTSFSHNTGLVLSPCTSKVSSKRLLIAEAHLQETSLLKVTTNRLPMLKENSKRLLILTRQKNTKLCLDPLIWTGYKRRQNRRRVPQVLLKHEGLPSPMYNSGSEVCKPLLNPTISWSRFGRSPKPPLIVPKVREREREREKQLSYFLPQPGSSPVPLALQRRFFTIIAQD</sequence>
<dbReference type="HOGENOM" id="CLU_1417077_0_0_1"/>
<dbReference type="EMBL" id="CM001217">
    <property type="protein sequence ID" value="KEH41681.1"/>
    <property type="molecule type" value="Genomic_DNA"/>
</dbReference>
<proteinExistence type="predicted"/>
<organism evidence="1 3">
    <name type="scientific">Medicago truncatula</name>
    <name type="common">Barrel medic</name>
    <name type="synonym">Medicago tribuloides</name>
    <dbReference type="NCBI Taxonomy" id="3880"/>
    <lineage>
        <taxon>Eukaryota</taxon>
        <taxon>Viridiplantae</taxon>
        <taxon>Streptophyta</taxon>
        <taxon>Embryophyta</taxon>
        <taxon>Tracheophyta</taxon>
        <taxon>Spermatophyta</taxon>
        <taxon>Magnoliopsida</taxon>
        <taxon>eudicotyledons</taxon>
        <taxon>Gunneridae</taxon>
        <taxon>Pentapetalae</taxon>
        <taxon>rosids</taxon>
        <taxon>fabids</taxon>
        <taxon>Fabales</taxon>
        <taxon>Fabaceae</taxon>
        <taxon>Papilionoideae</taxon>
        <taxon>50 kb inversion clade</taxon>
        <taxon>NPAAA clade</taxon>
        <taxon>Hologalegina</taxon>
        <taxon>IRL clade</taxon>
        <taxon>Trifolieae</taxon>
        <taxon>Medicago</taxon>
    </lineage>
</organism>
<evidence type="ECO:0000313" key="3">
    <source>
        <dbReference type="Proteomes" id="UP000002051"/>
    </source>
</evidence>
<protein>
    <submittedName>
        <fullName evidence="1 2">Uncharacterized protein</fullName>
    </submittedName>
</protein>
<evidence type="ECO:0000313" key="1">
    <source>
        <dbReference type="EMBL" id="KEH41681.1"/>
    </source>
</evidence>
<dbReference type="Proteomes" id="UP000002051">
    <property type="component" value="Unassembled WGS sequence"/>
</dbReference>
<keyword evidence="3" id="KW-1185">Reference proteome</keyword>
<name>A0A072VJ90_MEDTR</name>
<evidence type="ECO:0000313" key="2">
    <source>
        <dbReference type="EnsemblPlants" id="KEH41681"/>
    </source>
</evidence>
<reference evidence="2" key="3">
    <citation type="submission" date="2015-04" db="UniProtKB">
        <authorList>
            <consortium name="EnsemblPlants"/>
        </authorList>
    </citation>
    <scope>IDENTIFICATION</scope>
    <source>
        <strain evidence="2">cv. Jemalong A17</strain>
    </source>
</reference>
<accession>A0A072VJ90</accession>
<gene>
    <name evidence="1" type="ordered locus">MTR_1g053645</name>
</gene>
<reference evidence="1 3" key="2">
    <citation type="journal article" date="2014" name="BMC Genomics">
        <title>An improved genome release (version Mt4.0) for the model legume Medicago truncatula.</title>
        <authorList>
            <person name="Tang H."/>
            <person name="Krishnakumar V."/>
            <person name="Bidwell S."/>
            <person name="Rosen B."/>
            <person name="Chan A."/>
            <person name="Zhou S."/>
            <person name="Gentzbittel L."/>
            <person name="Childs K.L."/>
            <person name="Yandell M."/>
            <person name="Gundlach H."/>
            <person name="Mayer K.F."/>
            <person name="Schwartz D.C."/>
            <person name="Town C.D."/>
        </authorList>
    </citation>
    <scope>GENOME REANNOTATION</scope>
    <source>
        <strain evidence="1">A17</strain>
        <strain evidence="2 3">cv. Jemalong A17</strain>
    </source>
</reference>
<reference evidence="1 3" key="1">
    <citation type="journal article" date="2011" name="Nature">
        <title>The Medicago genome provides insight into the evolution of rhizobial symbioses.</title>
        <authorList>
            <person name="Young N.D."/>
            <person name="Debelle F."/>
            <person name="Oldroyd G.E."/>
            <person name="Geurts R."/>
            <person name="Cannon S.B."/>
            <person name="Udvardi M.K."/>
            <person name="Benedito V.A."/>
            <person name="Mayer K.F."/>
            <person name="Gouzy J."/>
            <person name="Schoof H."/>
            <person name="Van de Peer Y."/>
            <person name="Proost S."/>
            <person name="Cook D.R."/>
            <person name="Meyers B.C."/>
            <person name="Spannagl M."/>
            <person name="Cheung F."/>
            <person name="De Mita S."/>
            <person name="Krishnakumar V."/>
            <person name="Gundlach H."/>
            <person name="Zhou S."/>
            <person name="Mudge J."/>
            <person name="Bharti A.K."/>
            <person name="Murray J.D."/>
            <person name="Naoumkina M.A."/>
            <person name="Rosen B."/>
            <person name="Silverstein K.A."/>
            <person name="Tang H."/>
            <person name="Rombauts S."/>
            <person name="Zhao P.X."/>
            <person name="Zhou P."/>
            <person name="Barbe V."/>
            <person name="Bardou P."/>
            <person name="Bechner M."/>
            <person name="Bellec A."/>
            <person name="Berger A."/>
            <person name="Berges H."/>
            <person name="Bidwell S."/>
            <person name="Bisseling T."/>
            <person name="Choisne N."/>
            <person name="Couloux A."/>
            <person name="Denny R."/>
            <person name="Deshpande S."/>
            <person name="Dai X."/>
            <person name="Doyle J.J."/>
            <person name="Dudez A.M."/>
            <person name="Farmer A.D."/>
            <person name="Fouteau S."/>
            <person name="Franken C."/>
            <person name="Gibelin C."/>
            <person name="Gish J."/>
            <person name="Goldstein S."/>
            <person name="Gonzalez A.J."/>
            <person name="Green P.J."/>
            <person name="Hallab A."/>
            <person name="Hartog M."/>
            <person name="Hua A."/>
            <person name="Humphray S.J."/>
            <person name="Jeong D.H."/>
            <person name="Jing Y."/>
            <person name="Jocker A."/>
            <person name="Kenton S.M."/>
            <person name="Kim D.J."/>
            <person name="Klee K."/>
            <person name="Lai H."/>
            <person name="Lang C."/>
            <person name="Lin S."/>
            <person name="Macmil S.L."/>
            <person name="Magdelenat G."/>
            <person name="Matthews L."/>
            <person name="McCorrison J."/>
            <person name="Monaghan E.L."/>
            <person name="Mun J.H."/>
            <person name="Najar F.Z."/>
            <person name="Nicholson C."/>
            <person name="Noirot C."/>
            <person name="O'Bleness M."/>
            <person name="Paule C.R."/>
            <person name="Poulain J."/>
            <person name="Prion F."/>
            <person name="Qin B."/>
            <person name="Qu C."/>
            <person name="Retzel E.F."/>
            <person name="Riddle C."/>
            <person name="Sallet E."/>
            <person name="Samain S."/>
            <person name="Samson N."/>
            <person name="Sanders I."/>
            <person name="Saurat O."/>
            <person name="Scarpelli C."/>
            <person name="Schiex T."/>
            <person name="Segurens B."/>
            <person name="Severin A.J."/>
            <person name="Sherrier D.J."/>
            <person name="Shi R."/>
            <person name="Sims S."/>
            <person name="Singer S.R."/>
            <person name="Sinharoy S."/>
            <person name="Sterck L."/>
            <person name="Viollet A."/>
            <person name="Wang B.B."/>
            <person name="Wang K."/>
            <person name="Wang M."/>
            <person name="Wang X."/>
            <person name="Warfsmann J."/>
            <person name="Weissenbach J."/>
            <person name="White D.D."/>
            <person name="White J.D."/>
            <person name="Wiley G.B."/>
            <person name="Wincker P."/>
            <person name="Xing Y."/>
            <person name="Yang L."/>
            <person name="Yao Z."/>
            <person name="Ying F."/>
            <person name="Zhai J."/>
            <person name="Zhou L."/>
            <person name="Zuber A."/>
            <person name="Denarie J."/>
            <person name="Dixon R.A."/>
            <person name="May G.D."/>
            <person name="Schwartz D.C."/>
            <person name="Rogers J."/>
            <person name="Quetier F."/>
            <person name="Town C.D."/>
            <person name="Roe B.A."/>
        </authorList>
    </citation>
    <scope>NUCLEOTIDE SEQUENCE [LARGE SCALE GENOMIC DNA]</scope>
    <source>
        <strain evidence="1">A17</strain>
        <strain evidence="2 3">cv. Jemalong A17</strain>
    </source>
</reference>
<dbReference type="EnsemblPlants" id="KEH41681">
    <property type="protein sequence ID" value="KEH41681"/>
    <property type="gene ID" value="MTR_1g053645"/>
</dbReference>
<dbReference type="AlphaFoldDB" id="A0A072VJ90"/>